<dbReference type="Proteomes" id="UP001151760">
    <property type="component" value="Unassembled WGS sequence"/>
</dbReference>
<dbReference type="EMBL" id="BQNB010020296">
    <property type="protein sequence ID" value="GJT94433.1"/>
    <property type="molecule type" value="Genomic_DNA"/>
</dbReference>
<accession>A0ABQ5I4W0</accession>
<name>A0ABQ5I4W0_9ASTR</name>
<reference evidence="1" key="1">
    <citation type="journal article" date="2022" name="Int. J. Mol. Sci.">
        <title>Draft Genome of Tanacetum Coccineum: Genomic Comparison of Closely Related Tanacetum-Family Plants.</title>
        <authorList>
            <person name="Yamashiro T."/>
            <person name="Shiraishi A."/>
            <person name="Nakayama K."/>
            <person name="Satake H."/>
        </authorList>
    </citation>
    <scope>NUCLEOTIDE SEQUENCE</scope>
</reference>
<reference evidence="1" key="2">
    <citation type="submission" date="2022-01" db="EMBL/GenBank/DDBJ databases">
        <authorList>
            <person name="Yamashiro T."/>
            <person name="Shiraishi A."/>
            <person name="Satake H."/>
            <person name="Nakayama K."/>
        </authorList>
    </citation>
    <scope>NUCLEOTIDE SEQUENCE</scope>
</reference>
<dbReference type="InterPro" id="IPR043502">
    <property type="entry name" value="DNA/RNA_pol_sf"/>
</dbReference>
<comment type="caution">
    <text evidence="1">The sequence shown here is derived from an EMBL/GenBank/DDBJ whole genome shotgun (WGS) entry which is preliminary data.</text>
</comment>
<protein>
    <submittedName>
        <fullName evidence="1">Uncharacterized protein</fullName>
    </submittedName>
</protein>
<sequence length="98" mass="11346">MVKGKPINTEHKLNEYSHIKPIRQKRRSLGPDRSTAACKEVEELMKARILQMVKNETWVANSVMVKKSDEGWMIGHMNLESIISIRKIERMRASEGKI</sequence>
<organism evidence="1 2">
    <name type="scientific">Tanacetum coccineum</name>
    <dbReference type="NCBI Taxonomy" id="301880"/>
    <lineage>
        <taxon>Eukaryota</taxon>
        <taxon>Viridiplantae</taxon>
        <taxon>Streptophyta</taxon>
        <taxon>Embryophyta</taxon>
        <taxon>Tracheophyta</taxon>
        <taxon>Spermatophyta</taxon>
        <taxon>Magnoliopsida</taxon>
        <taxon>eudicotyledons</taxon>
        <taxon>Gunneridae</taxon>
        <taxon>Pentapetalae</taxon>
        <taxon>asterids</taxon>
        <taxon>campanulids</taxon>
        <taxon>Asterales</taxon>
        <taxon>Asteraceae</taxon>
        <taxon>Asteroideae</taxon>
        <taxon>Anthemideae</taxon>
        <taxon>Anthemidinae</taxon>
        <taxon>Tanacetum</taxon>
    </lineage>
</organism>
<proteinExistence type="predicted"/>
<evidence type="ECO:0000313" key="2">
    <source>
        <dbReference type="Proteomes" id="UP001151760"/>
    </source>
</evidence>
<dbReference type="SUPFAM" id="SSF56672">
    <property type="entry name" value="DNA/RNA polymerases"/>
    <property type="match status" value="1"/>
</dbReference>
<dbReference type="Gene3D" id="3.10.10.10">
    <property type="entry name" value="HIV Type 1 Reverse Transcriptase, subunit A, domain 1"/>
    <property type="match status" value="1"/>
</dbReference>
<keyword evidence="2" id="KW-1185">Reference proteome</keyword>
<evidence type="ECO:0000313" key="1">
    <source>
        <dbReference type="EMBL" id="GJT94433.1"/>
    </source>
</evidence>
<gene>
    <name evidence="1" type="ORF">Tco_1089951</name>
</gene>